<reference evidence="1 2" key="1">
    <citation type="submission" date="2011-05" db="EMBL/GenBank/DDBJ databases">
        <title>Whole genome shotgun sequence of Gordonia alkanivorans NBRC 16433.</title>
        <authorList>
            <person name="Hosoyama A."/>
            <person name="Nakamura S."/>
            <person name="Takarada H."/>
            <person name="Tsuchikane K."/>
            <person name="Yamazaki S."/>
            <person name="Fujita N."/>
        </authorList>
    </citation>
    <scope>NUCLEOTIDE SEQUENCE [LARGE SCALE GENOMIC DNA]</scope>
    <source>
        <strain evidence="1 2">NBRC 16433</strain>
    </source>
</reference>
<name>F9VZ36_9ACTN</name>
<dbReference type="AlphaFoldDB" id="F9VZ36"/>
<comment type="caution">
    <text evidence="1">The sequence shown here is derived from an EMBL/GenBank/DDBJ whole genome shotgun (WGS) entry which is preliminary data.</text>
</comment>
<dbReference type="STRING" id="1027371.GOALK_093_00630"/>
<dbReference type="Proteomes" id="UP000003558">
    <property type="component" value="Unassembled WGS sequence"/>
</dbReference>
<dbReference type="EMBL" id="BACI01000093">
    <property type="protein sequence ID" value="GAA13875.1"/>
    <property type="molecule type" value="Genomic_DNA"/>
</dbReference>
<gene>
    <name evidence="1" type="ORF">GOALK_093_00630</name>
</gene>
<proteinExistence type="predicted"/>
<evidence type="ECO:0000313" key="1">
    <source>
        <dbReference type="EMBL" id="GAA13875.1"/>
    </source>
</evidence>
<evidence type="ECO:0000313" key="2">
    <source>
        <dbReference type="Proteomes" id="UP000003558"/>
    </source>
</evidence>
<organism evidence="1 2">
    <name type="scientific">Gordonia alkanivorans NBRC 16433</name>
    <dbReference type="NCBI Taxonomy" id="1027371"/>
    <lineage>
        <taxon>Bacteria</taxon>
        <taxon>Bacillati</taxon>
        <taxon>Actinomycetota</taxon>
        <taxon>Actinomycetes</taxon>
        <taxon>Mycobacteriales</taxon>
        <taxon>Gordoniaceae</taxon>
        <taxon>Gordonia</taxon>
    </lineage>
</organism>
<accession>F9VZ36</accession>
<protein>
    <submittedName>
        <fullName evidence="1">Uncharacterized protein</fullName>
    </submittedName>
</protein>
<sequence>METTMSMDEPLDILQQMRERFSGAPHHGLCHYIIDGETCECYVGAVPAWADTIEDAIKRKYEVR</sequence>